<gene>
    <name evidence="2" type="ORF">J2S13_001002</name>
</gene>
<feature type="transmembrane region" description="Helical" evidence="1">
    <location>
        <begin position="162"/>
        <end position="186"/>
    </location>
</feature>
<keyword evidence="1" id="KW-0812">Transmembrane</keyword>
<reference evidence="2" key="1">
    <citation type="submission" date="2023-07" db="EMBL/GenBank/DDBJ databases">
        <title>Genomic Encyclopedia of Type Strains, Phase IV (KMG-IV): sequencing the most valuable type-strain genomes for metagenomic binning, comparative biology and taxonomic classification.</title>
        <authorList>
            <person name="Goeker M."/>
        </authorList>
    </citation>
    <scope>NUCLEOTIDE SEQUENCE</scope>
    <source>
        <strain evidence="2">DSM 23947</strain>
    </source>
</reference>
<dbReference type="Pfam" id="PF19700">
    <property type="entry name" value="DUF6198"/>
    <property type="match status" value="1"/>
</dbReference>
<keyword evidence="3" id="KW-1185">Reference proteome</keyword>
<dbReference type="Proteomes" id="UP001237207">
    <property type="component" value="Unassembled WGS sequence"/>
</dbReference>
<feature type="transmembrane region" description="Helical" evidence="1">
    <location>
        <begin position="50"/>
        <end position="72"/>
    </location>
</feature>
<dbReference type="AlphaFoldDB" id="A0AAJ1WK05"/>
<protein>
    <submittedName>
        <fullName evidence="2">Membrane protein YczE</fullName>
    </submittedName>
</protein>
<dbReference type="RefSeq" id="WP_307256590.1">
    <property type="nucleotide sequence ID" value="NZ_JAUSUC010000008.1"/>
</dbReference>
<dbReference type="PANTHER" id="PTHR40078:SF1">
    <property type="entry name" value="INTEGRAL MEMBRANE PROTEIN"/>
    <property type="match status" value="1"/>
</dbReference>
<dbReference type="EMBL" id="JAUSUC010000008">
    <property type="protein sequence ID" value="MDQ0214606.1"/>
    <property type="molecule type" value="Genomic_DNA"/>
</dbReference>
<proteinExistence type="predicted"/>
<sequence length="222" mass="24581">MNKRKGNVLARLIIFMLGLLIMSLGIVMLIRADLGAMPWDVLHVGLFQQIGLTVGTWSIIVGFCVLISASILMQEWPKFGAYLNMVLVGMFIDMYLSFSFLATPESLFLKCIMFVFGIIITGYGMGLYISAQMGAGPRDSFMLAVIQKTGWKIAHVRRGMEVVVLFVGWQLGGPVHIGTIMITFFMGTVSGLSIPQCQMLTDTILKKFERSKQGINNRGVNL</sequence>
<accession>A0AAJ1WK05</accession>
<dbReference type="PANTHER" id="PTHR40078">
    <property type="entry name" value="INTEGRAL MEMBRANE PROTEIN-RELATED"/>
    <property type="match status" value="1"/>
</dbReference>
<comment type="caution">
    <text evidence="2">The sequence shown here is derived from an EMBL/GenBank/DDBJ whole genome shotgun (WGS) entry which is preliminary data.</text>
</comment>
<name>A0AAJ1WK05_9BACI</name>
<evidence type="ECO:0000313" key="2">
    <source>
        <dbReference type="EMBL" id="MDQ0214606.1"/>
    </source>
</evidence>
<feature type="transmembrane region" description="Helical" evidence="1">
    <location>
        <begin position="107"/>
        <end position="129"/>
    </location>
</feature>
<dbReference type="InterPro" id="IPR038750">
    <property type="entry name" value="YczE/YyaS-like"/>
</dbReference>
<feature type="transmembrane region" description="Helical" evidence="1">
    <location>
        <begin position="79"/>
        <end position="101"/>
    </location>
</feature>
<evidence type="ECO:0000256" key="1">
    <source>
        <dbReference type="SAM" id="Phobius"/>
    </source>
</evidence>
<organism evidence="2 3">
    <name type="scientific">Oikeobacillus pervagus</name>
    <dbReference type="NCBI Taxonomy" id="1325931"/>
    <lineage>
        <taxon>Bacteria</taxon>
        <taxon>Bacillati</taxon>
        <taxon>Bacillota</taxon>
        <taxon>Bacilli</taxon>
        <taxon>Bacillales</taxon>
        <taxon>Bacillaceae</taxon>
        <taxon>Oikeobacillus</taxon>
    </lineage>
</organism>
<feature type="transmembrane region" description="Helical" evidence="1">
    <location>
        <begin position="12"/>
        <end position="30"/>
    </location>
</feature>
<keyword evidence="1" id="KW-1133">Transmembrane helix</keyword>
<keyword evidence="1" id="KW-0472">Membrane</keyword>
<evidence type="ECO:0000313" key="3">
    <source>
        <dbReference type="Proteomes" id="UP001237207"/>
    </source>
</evidence>